<organism evidence="2 3">
    <name type="scientific">Herbinix luporum</name>
    <dbReference type="NCBI Taxonomy" id="1679721"/>
    <lineage>
        <taxon>Bacteria</taxon>
        <taxon>Bacillati</taxon>
        <taxon>Bacillota</taxon>
        <taxon>Clostridia</taxon>
        <taxon>Lachnospirales</taxon>
        <taxon>Lachnospiraceae</taxon>
        <taxon>Herbinix</taxon>
    </lineage>
</organism>
<evidence type="ECO:0000313" key="3">
    <source>
        <dbReference type="Proteomes" id="UP000196053"/>
    </source>
</evidence>
<keyword evidence="1" id="KW-0472">Membrane</keyword>
<keyword evidence="3" id="KW-1185">Reference proteome</keyword>
<dbReference type="Proteomes" id="UP000196053">
    <property type="component" value="Chromosome I"/>
</dbReference>
<evidence type="ECO:0000256" key="1">
    <source>
        <dbReference type="SAM" id="Phobius"/>
    </source>
</evidence>
<reference evidence="3" key="1">
    <citation type="submission" date="2015-09" db="EMBL/GenBank/DDBJ databases">
        <authorList>
            <person name="Wibberg D."/>
        </authorList>
    </citation>
    <scope>NUCLEOTIDE SEQUENCE [LARGE SCALE GENOMIC DNA]</scope>
    <source>
        <strain evidence="3">SD1D</strain>
    </source>
</reference>
<dbReference type="OrthoDB" id="1752779at2"/>
<dbReference type="InterPro" id="IPR010540">
    <property type="entry name" value="CmpB_TMEM229"/>
</dbReference>
<gene>
    <name evidence="2" type="ORF">SD1D_0194</name>
</gene>
<feature type="transmembrane region" description="Helical" evidence="1">
    <location>
        <begin position="35"/>
        <end position="55"/>
    </location>
</feature>
<accession>A0A0K8J2L8</accession>
<dbReference type="AlphaFoldDB" id="A0A0K8J2L8"/>
<dbReference type="EMBL" id="LN879430">
    <property type="protein sequence ID" value="CUH91747.1"/>
    <property type="molecule type" value="Genomic_DNA"/>
</dbReference>
<name>A0A0K8J2L8_9FIRM</name>
<dbReference type="KEGG" id="hsd:SD1D_0194"/>
<keyword evidence="1" id="KW-0812">Transmembrane</keyword>
<sequence>MLLRYNKTLKYTLLFLIGGFAYGGIEIMFRGYSHISMLAAGGICFILIGLINEIFSWDIAFLSQMVISSVIITVVEFIFGLVVNIWMGLNVWDYSNQPYNIMGQTCILFSIIWFFLSPLAILLDDYLRYYLLGEEKPRYKLF</sequence>
<proteinExistence type="predicted"/>
<dbReference type="RefSeq" id="WP_058257192.1">
    <property type="nucleotide sequence ID" value="NZ_DUPS01000002.1"/>
</dbReference>
<protein>
    <submittedName>
        <fullName evidence="2">Putative membrane protein</fullName>
    </submittedName>
</protein>
<evidence type="ECO:0000313" key="2">
    <source>
        <dbReference type="EMBL" id="CUH91747.1"/>
    </source>
</evidence>
<feature type="transmembrane region" description="Helical" evidence="1">
    <location>
        <begin position="67"/>
        <end position="89"/>
    </location>
</feature>
<feature type="transmembrane region" description="Helical" evidence="1">
    <location>
        <begin position="12"/>
        <end position="29"/>
    </location>
</feature>
<keyword evidence="1" id="KW-1133">Transmembrane helix</keyword>
<dbReference type="Pfam" id="PF06541">
    <property type="entry name" value="ABC_trans_CmpB"/>
    <property type="match status" value="1"/>
</dbReference>
<feature type="transmembrane region" description="Helical" evidence="1">
    <location>
        <begin position="101"/>
        <end position="123"/>
    </location>
</feature>